<keyword evidence="1" id="KW-0732">Signal</keyword>
<evidence type="ECO:0000256" key="1">
    <source>
        <dbReference type="SAM" id="SignalP"/>
    </source>
</evidence>
<dbReference type="InterPro" id="IPR059186">
    <property type="entry name" value="SACTE_4363"/>
</dbReference>
<dbReference type="RefSeq" id="WP_197081903.1">
    <property type="nucleotide sequence ID" value="NZ_JACHEK010000007.1"/>
</dbReference>
<reference evidence="2 3" key="1">
    <citation type="submission" date="2020-08" db="EMBL/GenBank/DDBJ databases">
        <title>Genomic Encyclopedia of Type Strains, Phase IV (KMG-IV): sequencing the most valuable type-strain genomes for metagenomic binning, comparative biology and taxonomic classification.</title>
        <authorList>
            <person name="Goeker M."/>
        </authorList>
    </citation>
    <scope>NUCLEOTIDE SEQUENCE [LARGE SCALE GENOMIC DNA]</scope>
    <source>
        <strain evidence="2 3">DSM 103733</strain>
    </source>
</reference>
<dbReference type="Proteomes" id="UP000538666">
    <property type="component" value="Unassembled WGS sequence"/>
</dbReference>
<name>A0A841K388_9BACT</name>
<gene>
    <name evidence="2" type="ORF">HNQ77_003582</name>
</gene>
<proteinExistence type="predicted"/>
<comment type="caution">
    <text evidence="2">The sequence shown here is derived from an EMBL/GenBank/DDBJ whole genome shotgun (WGS) entry which is preliminary data.</text>
</comment>
<feature type="chain" id="PRO_5032424664" description="Coagulation factor 5/8 type domain-containing protein" evidence="1">
    <location>
        <begin position="22"/>
        <end position="593"/>
    </location>
</feature>
<dbReference type="InterPro" id="IPR011050">
    <property type="entry name" value="Pectin_lyase_fold/virulence"/>
</dbReference>
<dbReference type="InterPro" id="IPR012334">
    <property type="entry name" value="Pectin_lyas_fold"/>
</dbReference>
<evidence type="ECO:0000313" key="2">
    <source>
        <dbReference type="EMBL" id="MBB6145621.1"/>
    </source>
</evidence>
<feature type="signal peptide" evidence="1">
    <location>
        <begin position="1"/>
        <end position="21"/>
    </location>
</feature>
<dbReference type="SUPFAM" id="SSF51126">
    <property type="entry name" value="Pectin lyase-like"/>
    <property type="match status" value="1"/>
</dbReference>
<sequence>MGLKSSLIAGLLVASMGAAGAVQVAVAQTSSAQTGGGAHAHASQRALPDFGPNVLIFNPSMSSAAIQAQIDKVYSVEQHNEFGPARYALMFLPGEYKVDVPVGFYTEVMGLGKLPDGVHITGNVRADASESNNNATTTFWRAMENFSVTPTGGTMRWAVSQAAPFRRMHVRGDIVLHQNGGWASGGWMSDSLVDGNVGAGPQQQWISRNSEWGSWTGSNWNMVFVGVPHPPVGEWPAPPYTKIAATPVVREKPYLEVDTAGRWSVRVPPLRRDSVGITWRNAALAGALLPISRFYIARPEKDTAESINAALAKGKDLLLTPGTYELSDSIKVTRPNAVVLGLGFATLKPVKRTAAITIADVDGVTVAGILFDAGEARSPVLLQVGPTGSHLSHAGNPIVVQDVFFRVGGAAVGRTDTNLEVNSNDTIIDHTWIWRADHGKGVGWISNLSDNGLVVNGNNVTAYGLFVEHHEQYQVLWNGNGGRTYFYQSEIPYDPPRQTVYTSAKGVNGWASYKVADNVTSHEAWGLGIYSVFSHPGVTLTRAIEVPKTPGVRFHHMITVALGENGQISNVINDQGGATSIHPRVTPKVNEYP</sequence>
<keyword evidence="3" id="KW-1185">Reference proteome</keyword>
<accession>A0A841K388</accession>
<protein>
    <recommendedName>
        <fullName evidence="4">Coagulation factor 5/8 type domain-containing protein</fullName>
    </recommendedName>
</protein>
<dbReference type="AlphaFoldDB" id="A0A841K388"/>
<evidence type="ECO:0008006" key="4">
    <source>
        <dbReference type="Google" id="ProtNLM"/>
    </source>
</evidence>
<dbReference type="CDD" id="cd23669">
    <property type="entry name" value="GH55_SacteLam55A-like"/>
    <property type="match status" value="1"/>
</dbReference>
<dbReference type="EMBL" id="JACHEK010000007">
    <property type="protein sequence ID" value="MBB6145621.1"/>
    <property type="molecule type" value="Genomic_DNA"/>
</dbReference>
<evidence type="ECO:0000313" key="3">
    <source>
        <dbReference type="Proteomes" id="UP000538666"/>
    </source>
</evidence>
<dbReference type="Gene3D" id="2.160.20.10">
    <property type="entry name" value="Single-stranded right-handed beta-helix, Pectin lyase-like"/>
    <property type="match status" value="1"/>
</dbReference>
<organism evidence="2 3">
    <name type="scientific">Silvibacterium bohemicum</name>
    <dbReference type="NCBI Taxonomy" id="1577686"/>
    <lineage>
        <taxon>Bacteria</taxon>
        <taxon>Pseudomonadati</taxon>
        <taxon>Acidobacteriota</taxon>
        <taxon>Terriglobia</taxon>
        <taxon>Terriglobales</taxon>
        <taxon>Acidobacteriaceae</taxon>
        <taxon>Silvibacterium</taxon>
    </lineage>
</organism>